<comment type="caution">
    <text evidence="2">The sequence shown here is derived from an EMBL/GenBank/DDBJ whole genome shotgun (WGS) entry which is preliminary data.</text>
</comment>
<dbReference type="Gene3D" id="3.10.129.10">
    <property type="entry name" value="Hotdog Thioesterase"/>
    <property type="match status" value="1"/>
</dbReference>
<dbReference type="GO" id="GO:0016829">
    <property type="term" value="F:lyase activity"/>
    <property type="evidence" value="ECO:0007669"/>
    <property type="project" value="UniProtKB-KW"/>
</dbReference>
<dbReference type="PANTHER" id="PTHR28152:SF1">
    <property type="entry name" value="HYDROXYACYL-THIOESTER DEHYDRATASE TYPE 2, MITOCHONDRIAL"/>
    <property type="match status" value="1"/>
</dbReference>
<dbReference type="InterPro" id="IPR052741">
    <property type="entry name" value="Mitochondrial_HTD2"/>
</dbReference>
<organism evidence="2 3">
    <name type="scientific">Endozoicomonas lisbonensis</name>
    <dbReference type="NCBI Taxonomy" id="3120522"/>
    <lineage>
        <taxon>Bacteria</taxon>
        <taxon>Pseudomonadati</taxon>
        <taxon>Pseudomonadota</taxon>
        <taxon>Gammaproteobacteria</taxon>
        <taxon>Oceanospirillales</taxon>
        <taxon>Endozoicomonadaceae</taxon>
        <taxon>Endozoicomonas</taxon>
    </lineage>
</organism>
<protein>
    <submittedName>
        <fullName evidence="2">3-methylfumaryl-CoA hydratase</fullName>
        <ecNumber evidence="2">4.2.1.153</ecNumber>
    </submittedName>
</protein>
<proteinExistence type="predicted"/>
<gene>
    <name evidence="2" type="ORF">V5J35_002622</name>
</gene>
<sequence>MSVLQPCEVDLSALQKWEGRQQLKTEVIHSRPVVAMAATLDKELFSSEQGACLAPLWHWLYFLPETPSAGLAEDGHPVLGGFLPPVPLSRRMWAGGRLEIGSPLRIGESVERLSEIRSVRYKEGRSGPLVFVEVHHHFEGEHGGSMREEHDIVYRQPVKPGTPGTAPAAQQPDLQAQWSVTVTPDPKLLFRYSALTFNTHRIHYDRSYCNNVEGYSGLVVHGPLLATLLLVEAGRAIPDIKVLSFSFRAVSPILDINDFTVNGRRDGHTLSLWIANHRGELAMQAEARIR</sequence>
<reference evidence="2 3" key="1">
    <citation type="submission" date="2024-06" db="EMBL/GenBank/DDBJ databases">
        <title>Genomic Encyclopedia of Type Strains, Phase V (KMG-V): Genome sequencing to study the core and pangenomes of soil and plant-associated prokaryotes.</title>
        <authorList>
            <person name="Whitman W."/>
        </authorList>
    </citation>
    <scope>NUCLEOTIDE SEQUENCE [LARGE SCALE GENOMIC DNA]</scope>
    <source>
        <strain evidence="2 3">NE40</strain>
    </source>
</reference>
<evidence type="ECO:0000313" key="2">
    <source>
        <dbReference type="EMBL" id="MET4757430.1"/>
    </source>
</evidence>
<dbReference type="Pfam" id="PF13452">
    <property type="entry name" value="FAS1_DH_region"/>
    <property type="match status" value="1"/>
</dbReference>
<dbReference type="EC" id="4.2.1.153" evidence="2"/>
<name>A0ABV2SI36_9GAMM</name>
<dbReference type="InterPro" id="IPR039569">
    <property type="entry name" value="FAS1-like_DH_region"/>
</dbReference>
<dbReference type="SUPFAM" id="SSF54637">
    <property type="entry name" value="Thioesterase/thiol ester dehydrase-isomerase"/>
    <property type="match status" value="1"/>
</dbReference>
<evidence type="ECO:0000259" key="1">
    <source>
        <dbReference type="Pfam" id="PF13452"/>
    </source>
</evidence>
<dbReference type="PANTHER" id="PTHR28152">
    <property type="entry name" value="HYDROXYACYL-THIOESTER DEHYDRATASE TYPE 2, MITOCHONDRIAL"/>
    <property type="match status" value="1"/>
</dbReference>
<dbReference type="RefSeq" id="WP_354007588.1">
    <property type="nucleotide sequence ID" value="NZ_JBEWTA010000001.1"/>
</dbReference>
<accession>A0ABV2SI36</accession>
<dbReference type="EMBL" id="JBEWTB010000002">
    <property type="protein sequence ID" value="MET4757430.1"/>
    <property type="molecule type" value="Genomic_DNA"/>
</dbReference>
<keyword evidence="2" id="KW-0456">Lyase</keyword>
<feature type="domain" description="FAS1-like dehydratase" evidence="1">
    <location>
        <begin position="72"/>
        <end position="143"/>
    </location>
</feature>
<keyword evidence="3" id="KW-1185">Reference proteome</keyword>
<dbReference type="InterPro" id="IPR029069">
    <property type="entry name" value="HotDog_dom_sf"/>
</dbReference>
<evidence type="ECO:0000313" key="3">
    <source>
        <dbReference type="Proteomes" id="UP001549366"/>
    </source>
</evidence>
<dbReference type="Proteomes" id="UP001549366">
    <property type="component" value="Unassembled WGS sequence"/>
</dbReference>